<reference evidence="1" key="1">
    <citation type="journal article" date="2019" name="MBio">
        <title>Virus Genomes from Deep Sea Sediments Expand the Ocean Megavirome and Support Independent Origins of Viral Gigantism.</title>
        <authorList>
            <person name="Backstrom D."/>
            <person name="Yutin N."/>
            <person name="Jorgensen S.L."/>
            <person name="Dharamshi J."/>
            <person name="Homa F."/>
            <person name="Zaremba-Niedwiedzka K."/>
            <person name="Spang A."/>
            <person name="Wolf Y.I."/>
            <person name="Koonin E.V."/>
            <person name="Ettema T.J."/>
        </authorList>
    </citation>
    <scope>NUCLEOTIDE SEQUENCE</scope>
</reference>
<proteinExistence type="predicted"/>
<organism evidence="1">
    <name type="scientific">Marseillevirus LCMAC102</name>
    <dbReference type="NCBI Taxonomy" id="2506603"/>
    <lineage>
        <taxon>Viruses</taxon>
        <taxon>Varidnaviria</taxon>
        <taxon>Bamfordvirae</taxon>
        <taxon>Nucleocytoviricota</taxon>
        <taxon>Megaviricetes</taxon>
        <taxon>Pimascovirales</taxon>
        <taxon>Pimascovirales incertae sedis</taxon>
        <taxon>Marseilleviridae</taxon>
    </lineage>
</organism>
<sequence>MTSSWALTKRKEMADVWNVSNFGNPENSLGGWEDHYIINGACRECHPDFEAIPIGNPYGFMVCKRRKFPVKPNNMIDASKYPDGMSLDVPHDPIDPSQFNGYNKYMADMYRPWRTTQIQLSNPYNYYDRTTPNEALLHQKDYLAREIYYSGNGIKPVHTPGQRKYSEYGYSFTNSPPYKYDVTRLHQAYPVWKDTQIYHGDSQEEMDKFDQVYDESVPASTW</sequence>
<dbReference type="EMBL" id="MK500334">
    <property type="protein sequence ID" value="QBK86390.1"/>
    <property type="molecule type" value="Genomic_DNA"/>
</dbReference>
<evidence type="ECO:0000313" key="1">
    <source>
        <dbReference type="EMBL" id="QBK86390.1"/>
    </source>
</evidence>
<gene>
    <name evidence="1" type="ORF">LCMAC102_01850</name>
</gene>
<name>A0A481YTN9_9VIRU</name>
<accession>A0A481YTN9</accession>
<protein>
    <submittedName>
        <fullName evidence="1">Uncharacterized protein</fullName>
    </submittedName>
</protein>